<accession>A0A8D0AXT0</accession>
<dbReference type="GO" id="GO:0046872">
    <property type="term" value="F:metal ion binding"/>
    <property type="evidence" value="ECO:0007669"/>
    <property type="project" value="UniProtKB-KW"/>
</dbReference>
<evidence type="ECO:0000313" key="6">
    <source>
        <dbReference type="Proteomes" id="UP000694421"/>
    </source>
</evidence>
<keyword evidence="2 4" id="KW-0479">Metal-binding</keyword>
<dbReference type="GeneTree" id="ENSGT00990000212004"/>
<reference evidence="5" key="2">
    <citation type="submission" date="2025-09" db="UniProtKB">
        <authorList>
            <consortium name="Ensembl"/>
        </authorList>
    </citation>
    <scope>IDENTIFICATION</scope>
</reference>
<dbReference type="SUPFAM" id="SSF57868">
    <property type="entry name" value="Metallothionein"/>
    <property type="match status" value="1"/>
</dbReference>
<comment type="similarity">
    <text evidence="1 4">Belongs to the metallothionein superfamily. Type 1 family.</text>
</comment>
<evidence type="ECO:0000256" key="3">
    <source>
        <dbReference type="ARBA" id="ARBA00022851"/>
    </source>
</evidence>
<organism evidence="5 6">
    <name type="scientific">Salvator merianae</name>
    <name type="common">Argentine black and white tegu</name>
    <name type="synonym">Tupinambis merianae</name>
    <dbReference type="NCBI Taxonomy" id="96440"/>
    <lineage>
        <taxon>Eukaryota</taxon>
        <taxon>Metazoa</taxon>
        <taxon>Chordata</taxon>
        <taxon>Craniata</taxon>
        <taxon>Vertebrata</taxon>
        <taxon>Euteleostomi</taxon>
        <taxon>Lepidosauria</taxon>
        <taxon>Squamata</taxon>
        <taxon>Bifurcata</taxon>
        <taxon>Unidentata</taxon>
        <taxon>Episquamata</taxon>
        <taxon>Laterata</taxon>
        <taxon>Teiioidea</taxon>
        <taxon>Teiidae</taxon>
        <taxon>Salvator</taxon>
    </lineage>
</organism>
<keyword evidence="6" id="KW-1185">Reference proteome</keyword>
<sequence>MKCRPKCSLRFLSPLYTFGVNLHFFVYNLGCCSCCPVGCTKCAQGCIREGEPAIKCSCCK</sequence>
<comment type="function">
    <text evidence="4">Metallothioneins have a high content of cysteine residues that bind various heavy metals.</text>
</comment>
<protein>
    <recommendedName>
        <fullName evidence="4">Metallothionein</fullName>
    </recommendedName>
</protein>
<dbReference type="InterPro" id="IPR000006">
    <property type="entry name" value="Metalthion_vert"/>
</dbReference>
<evidence type="ECO:0000256" key="4">
    <source>
        <dbReference type="RuleBase" id="RU000621"/>
    </source>
</evidence>
<dbReference type="AlphaFoldDB" id="A0A8D0AXT0"/>
<dbReference type="Proteomes" id="UP000694421">
    <property type="component" value="Unplaced"/>
</dbReference>
<dbReference type="Pfam" id="PF00131">
    <property type="entry name" value="Metallothio"/>
    <property type="match status" value="1"/>
</dbReference>
<evidence type="ECO:0000313" key="5">
    <source>
        <dbReference type="Ensembl" id="ENSSMRP00000000515.1"/>
    </source>
</evidence>
<evidence type="ECO:0000256" key="2">
    <source>
        <dbReference type="ARBA" id="ARBA00022723"/>
    </source>
</evidence>
<dbReference type="Gene3D" id="4.10.10.10">
    <property type="entry name" value="Metallothionein Isoform II"/>
    <property type="match status" value="1"/>
</dbReference>
<dbReference type="InterPro" id="IPR023587">
    <property type="entry name" value="Metalthion_dom_sf_vert"/>
</dbReference>
<keyword evidence="3 4" id="KW-0480">Metal-thiolate cluster</keyword>
<reference evidence="5" key="1">
    <citation type="submission" date="2025-08" db="UniProtKB">
        <authorList>
            <consortium name="Ensembl"/>
        </authorList>
    </citation>
    <scope>IDENTIFICATION</scope>
</reference>
<name>A0A8D0AXT0_SALMN</name>
<dbReference type="InterPro" id="IPR017854">
    <property type="entry name" value="Metalthion_dom_sf"/>
</dbReference>
<evidence type="ECO:0000256" key="1">
    <source>
        <dbReference type="ARBA" id="ARBA00007283"/>
    </source>
</evidence>
<dbReference type="Ensembl" id="ENSSMRT00000000631.1">
    <property type="protein sequence ID" value="ENSSMRP00000000515.1"/>
    <property type="gene ID" value="ENSSMRG00000000475.1"/>
</dbReference>
<proteinExistence type="inferred from homology"/>